<sequence>MSKPPYPPTANLGLIFRQVRDAMWADMAREMALVGHELTYSQFMTIKHLAVDRTAGVTELARLAQLNPGAMTRLLDKLEARGLLQRIADPADRRALHIVLTEPGLRIWDDIRHCGQIVRDRAMLGMDENEREQLFRLLGQVLQNLTATANPTPPVSDD</sequence>
<dbReference type="PROSITE" id="PS01117">
    <property type="entry name" value="HTH_MARR_1"/>
    <property type="match status" value="1"/>
</dbReference>
<dbReference type="EMBL" id="QOVG01000004">
    <property type="protein sequence ID" value="NDK38785.1"/>
    <property type="molecule type" value="Genomic_DNA"/>
</dbReference>
<gene>
    <name evidence="5" type="ORF">DT603_08030</name>
</gene>
<keyword evidence="6" id="KW-1185">Reference proteome</keyword>
<dbReference type="PRINTS" id="PR00598">
    <property type="entry name" value="HTHMARR"/>
</dbReference>
<evidence type="ECO:0000313" key="5">
    <source>
        <dbReference type="EMBL" id="NDK38785.1"/>
    </source>
</evidence>
<dbReference type="RefSeq" id="WP_162349351.1">
    <property type="nucleotide sequence ID" value="NZ_QOVG01000004.1"/>
</dbReference>
<evidence type="ECO:0000256" key="3">
    <source>
        <dbReference type="ARBA" id="ARBA00023163"/>
    </source>
</evidence>
<comment type="caution">
    <text evidence="5">The sequence shown here is derived from an EMBL/GenBank/DDBJ whole genome shotgun (WGS) entry which is preliminary data.</text>
</comment>
<keyword evidence="3" id="KW-0804">Transcription</keyword>
<name>A0ABX0AE68_9GAMM</name>
<dbReference type="InterPro" id="IPR036388">
    <property type="entry name" value="WH-like_DNA-bd_sf"/>
</dbReference>
<accession>A0ABX0AE68</accession>
<dbReference type="Proteomes" id="UP001429354">
    <property type="component" value="Unassembled WGS sequence"/>
</dbReference>
<evidence type="ECO:0000256" key="1">
    <source>
        <dbReference type="ARBA" id="ARBA00023015"/>
    </source>
</evidence>
<reference evidence="5 6" key="1">
    <citation type="submission" date="2018-07" db="EMBL/GenBank/DDBJ databases">
        <title>Whole genome Sequencing of Pseudoxanthomonas gei KCTC 32298 (T).</title>
        <authorList>
            <person name="Kumar S."/>
            <person name="Bansal K."/>
            <person name="Kaur A."/>
            <person name="Patil P."/>
            <person name="Sharma S."/>
            <person name="Patil P.B."/>
        </authorList>
    </citation>
    <scope>NUCLEOTIDE SEQUENCE [LARGE SCALE GENOMIC DNA]</scope>
    <source>
        <strain evidence="5 6">KCTC 32298</strain>
    </source>
</reference>
<evidence type="ECO:0000259" key="4">
    <source>
        <dbReference type="PROSITE" id="PS50995"/>
    </source>
</evidence>
<proteinExistence type="predicted"/>
<keyword evidence="1" id="KW-0805">Transcription regulation</keyword>
<dbReference type="Pfam" id="PF01047">
    <property type="entry name" value="MarR"/>
    <property type="match status" value="1"/>
</dbReference>
<protein>
    <submittedName>
        <fullName evidence="5">MarR family transcriptional regulator</fullName>
    </submittedName>
</protein>
<evidence type="ECO:0000256" key="2">
    <source>
        <dbReference type="ARBA" id="ARBA00023125"/>
    </source>
</evidence>
<dbReference type="InterPro" id="IPR000835">
    <property type="entry name" value="HTH_MarR-typ"/>
</dbReference>
<dbReference type="PROSITE" id="PS50995">
    <property type="entry name" value="HTH_MARR_2"/>
    <property type="match status" value="1"/>
</dbReference>
<dbReference type="InterPro" id="IPR036390">
    <property type="entry name" value="WH_DNA-bd_sf"/>
</dbReference>
<dbReference type="InterPro" id="IPR039422">
    <property type="entry name" value="MarR/SlyA-like"/>
</dbReference>
<organism evidence="5 6">
    <name type="scientific">Pseudoxanthomonas gei</name>
    <dbReference type="NCBI Taxonomy" id="1383030"/>
    <lineage>
        <taxon>Bacteria</taxon>
        <taxon>Pseudomonadati</taxon>
        <taxon>Pseudomonadota</taxon>
        <taxon>Gammaproteobacteria</taxon>
        <taxon>Lysobacterales</taxon>
        <taxon>Lysobacteraceae</taxon>
        <taxon>Pseudoxanthomonas</taxon>
    </lineage>
</organism>
<dbReference type="SMART" id="SM00347">
    <property type="entry name" value="HTH_MARR"/>
    <property type="match status" value="1"/>
</dbReference>
<dbReference type="InterPro" id="IPR023187">
    <property type="entry name" value="Tscrpt_reg_MarR-type_CS"/>
</dbReference>
<feature type="domain" description="HTH marR-type" evidence="4">
    <location>
        <begin position="9"/>
        <end position="143"/>
    </location>
</feature>
<keyword evidence="2" id="KW-0238">DNA-binding</keyword>
<dbReference type="PANTHER" id="PTHR33164">
    <property type="entry name" value="TRANSCRIPTIONAL REGULATOR, MARR FAMILY"/>
    <property type="match status" value="1"/>
</dbReference>
<dbReference type="SUPFAM" id="SSF46785">
    <property type="entry name" value="Winged helix' DNA-binding domain"/>
    <property type="match status" value="1"/>
</dbReference>
<dbReference type="PANTHER" id="PTHR33164:SF64">
    <property type="entry name" value="TRANSCRIPTIONAL REGULATOR SLYA"/>
    <property type="match status" value="1"/>
</dbReference>
<dbReference type="Gene3D" id="1.10.10.10">
    <property type="entry name" value="Winged helix-like DNA-binding domain superfamily/Winged helix DNA-binding domain"/>
    <property type="match status" value="1"/>
</dbReference>
<evidence type="ECO:0000313" key="6">
    <source>
        <dbReference type="Proteomes" id="UP001429354"/>
    </source>
</evidence>